<name>C0BXP1_9FIRM</name>
<dbReference type="HOGENOM" id="CLU_599511_0_0_9"/>
<sequence length="451" mass="47951">MNVLIKGAGDLATGIAYELFRRGHRIIMTELPVPLTVRRSVAMSRAVCEGSAVVEGMTGVLVTDIEEAQAVMDSGKIAVIVDEAADIRKEFCPDVLVDAILAKKNTGTSREDAPLVIAAGPGFTAGVDCHCVIETKRGHTLGCAIWEGSALPNTGVPGEVGGYSRERLIQASADGVMEQEAEIGDEVSAGQIVAVTGGKPVYAKMSGMIRGMLQSKAPVKKGMKIGDIDARLDRRYCVTISDKARCVGAGAVRAAEQYYGTYAVVVLAAGQGLRFGGGKLLADVEGRPLYRHLFDTLAELPDVWKVVVTGEKAIMEDAAKRGMAVVKNTQPERGSSRSMKLGLKACLDTLPNLRGVLFTVCDQPRLTAGTFVRLLRTAEQNPGRIVRASAGGRGGNPVVWDAAYAGELLAATGDRGGRPVMEKHAEEIILVEIEKEELHDIDRKADLTGEQ</sequence>
<dbReference type="eggNOG" id="COG3608">
    <property type="taxonomic scope" value="Bacteria"/>
</dbReference>
<reference evidence="2" key="1">
    <citation type="submission" date="2009-02" db="EMBL/GenBank/DDBJ databases">
        <authorList>
            <person name="Fulton L."/>
            <person name="Clifton S."/>
            <person name="Fulton B."/>
            <person name="Xu J."/>
            <person name="Minx P."/>
            <person name="Pepin K.H."/>
            <person name="Johnson M."/>
            <person name="Bhonagiri V."/>
            <person name="Nash W.E."/>
            <person name="Mardis E.R."/>
            <person name="Wilson R.K."/>
        </authorList>
    </citation>
    <scope>NUCLEOTIDE SEQUENCE [LARGE SCALE GENOMIC DNA]</scope>
    <source>
        <strain evidence="2">DSM 15053</strain>
    </source>
</reference>
<dbReference type="EMBL" id="ABYI02000012">
    <property type="protein sequence ID" value="EEG75348.1"/>
    <property type="molecule type" value="Genomic_DNA"/>
</dbReference>
<evidence type="ECO:0000313" key="2">
    <source>
        <dbReference type="EMBL" id="EEG75348.1"/>
    </source>
</evidence>
<gene>
    <name evidence="2" type="ORF">CLOHYLEM_04578</name>
</gene>
<comment type="caution">
    <text evidence="2">The sequence shown here is derived from an EMBL/GenBank/DDBJ whole genome shotgun (WGS) entry which is preliminary data.</text>
</comment>
<dbReference type="PANTHER" id="PTHR43777:SF1">
    <property type="entry name" value="MOLYBDENUM COFACTOR CYTIDYLYLTRANSFERASE"/>
    <property type="match status" value="1"/>
</dbReference>
<dbReference type="SUPFAM" id="SSF53448">
    <property type="entry name" value="Nucleotide-diphospho-sugar transferases"/>
    <property type="match status" value="1"/>
</dbReference>
<feature type="domain" description="MobA-like NTP transferase" evidence="1">
    <location>
        <begin position="264"/>
        <end position="425"/>
    </location>
</feature>
<dbReference type="NCBIfam" id="TIGR03309">
    <property type="entry name" value="matur_yqeB"/>
    <property type="match status" value="1"/>
</dbReference>
<dbReference type="Gene3D" id="3.90.550.10">
    <property type="entry name" value="Spore Coat Polysaccharide Biosynthesis Protein SpsA, Chain A"/>
    <property type="match status" value="1"/>
</dbReference>
<dbReference type="InterPro" id="IPR029044">
    <property type="entry name" value="Nucleotide-diphossugar_trans"/>
</dbReference>
<dbReference type="Proteomes" id="UP000004893">
    <property type="component" value="Unassembled WGS sequence"/>
</dbReference>
<dbReference type="RefSeq" id="WP_006441911.1">
    <property type="nucleotide sequence ID" value="NZ_CP036524.1"/>
</dbReference>
<keyword evidence="3" id="KW-1185">Reference proteome</keyword>
<dbReference type="CDD" id="cd04182">
    <property type="entry name" value="GT_2_like_f"/>
    <property type="match status" value="1"/>
</dbReference>
<reference evidence="2" key="2">
    <citation type="submission" date="2013-06" db="EMBL/GenBank/DDBJ databases">
        <title>Draft genome sequence of Clostridium hylemonae (DSM 15053).</title>
        <authorList>
            <person name="Sudarsanam P."/>
            <person name="Ley R."/>
            <person name="Guruge J."/>
            <person name="Turnbaugh P.J."/>
            <person name="Mahowald M."/>
            <person name="Liep D."/>
            <person name="Gordon J."/>
        </authorList>
    </citation>
    <scope>NUCLEOTIDE SEQUENCE</scope>
    <source>
        <strain evidence="2">DSM 15053</strain>
    </source>
</reference>
<organism evidence="2 3">
    <name type="scientific">[Clostridium] hylemonae DSM 15053</name>
    <dbReference type="NCBI Taxonomy" id="553973"/>
    <lineage>
        <taxon>Bacteria</taxon>
        <taxon>Bacillati</taxon>
        <taxon>Bacillota</taxon>
        <taxon>Clostridia</taxon>
        <taxon>Lachnospirales</taxon>
        <taxon>Lachnospiraceae</taxon>
    </lineage>
</organism>
<dbReference type="eggNOG" id="COG2068">
    <property type="taxonomic scope" value="Bacteria"/>
</dbReference>
<dbReference type="InterPro" id="IPR025877">
    <property type="entry name" value="MobA-like_NTP_Trfase"/>
</dbReference>
<dbReference type="OrthoDB" id="9815497at2"/>
<accession>C0BXP1</accession>
<dbReference type="PANTHER" id="PTHR43777">
    <property type="entry name" value="MOLYBDENUM COFACTOR CYTIDYLYLTRANSFERASE"/>
    <property type="match status" value="1"/>
</dbReference>
<dbReference type="STRING" id="553973.CLOHYLEM_04578"/>
<dbReference type="GO" id="GO:0016779">
    <property type="term" value="F:nucleotidyltransferase activity"/>
    <property type="evidence" value="ECO:0007669"/>
    <property type="project" value="UniProtKB-ARBA"/>
</dbReference>
<protein>
    <submittedName>
        <fullName evidence="2">Selenium-dependent molybdenum hydroxylase system protein, YqeB family</fullName>
    </submittedName>
</protein>
<evidence type="ECO:0000313" key="3">
    <source>
        <dbReference type="Proteomes" id="UP000004893"/>
    </source>
</evidence>
<proteinExistence type="predicted"/>
<dbReference type="AlphaFoldDB" id="C0BXP1"/>
<evidence type="ECO:0000259" key="1">
    <source>
        <dbReference type="Pfam" id="PF12804"/>
    </source>
</evidence>
<dbReference type="InterPro" id="IPR017695">
    <property type="entry name" value="Se-dep_Mo_hydrolase_YqeB"/>
</dbReference>
<dbReference type="Pfam" id="PF12804">
    <property type="entry name" value="NTP_transf_3"/>
    <property type="match status" value="1"/>
</dbReference>